<feature type="domain" description="Tyrosine-protein kinase G-rich" evidence="2">
    <location>
        <begin position="342"/>
        <end position="415"/>
    </location>
</feature>
<reference evidence="4" key="1">
    <citation type="submission" date="2018-07" db="EMBL/GenBank/DDBJ databases">
        <authorList>
            <person name="Peiro R."/>
            <person name="Begona"/>
            <person name="Cbmso G."/>
            <person name="Lopez M."/>
            <person name="Gonzalez S."/>
        </authorList>
    </citation>
    <scope>NUCLEOTIDE SEQUENCE [LARGE SCALE GENOMIC DNA]</scope>
</reference>
<evidence type="ECO:0000313" key="3">
    <source>
        <dbReference type="EMBL" id="SSC64801.1"/>
    </source>
</evidence>
<dbReference type="InterPro" id="IPR050445">
    <property type="entry name" value="Bact_polysacc_biosynth/exp"/>
</dbReference>
<evidence type="ECO:0000259" key="2">
    <source>
        <dbReference type="Pfam" id="PF13807"/>
    </source>
</evidence>
<sequence length="657" mass="70230">MIAVALCILLASVYVLQLTPKFASTAEILLDPLGLAAEPVDSKGTGSSAQQDQSNLDSQIYVMQSRGVMSDVARKLDLANDPFFAPKPTSNAKPVSEADRLVAVAEALKSHVTIARAGQSLVFTISAEHPDAGKAADIANAVASVYLRQLDEARGDVARRASNSFQVQASELRDRVLKAELAVEKFKAENDLVSTGSQGLVIDQQVAGINDQLIAARGTEEQQQTIYEQARSLTMSAIEAGAIPEVLQSTSIGLLRDRYAQLLDTRSQLATNLGANHPQLRAINSQVANMQQAIQAELDRVRQSMRVNYERAAANTKALTERLENLTKTSFDSSAAQIKMRQLESEAEAVRTLYKTFLNRAEELSQQQSMNMNNSRVITAAVPMPKSSLKLKLMILVAAGLFGTVLGSGLAVLREVLSSFRRPEQKALDRFGFPIIAHIAAPARTAEKPRSGWRSVLGFRRRPRSSTEPLEGNGIAKAARSLRELTAAHQPATVLFLAAGPVPQASGVVADIVHALIDSGLGILYAPGSLEVRSRLRAGPSPSLAAALARDWPDTAPLSAILKYEHFPATTSPSRPARPTLSRYVEKAQQSDSDLILINACQTAAAQHLAGLIASADAIVVLADPTALTLADVDATLEAIGNARDLVLGCILVEGAQ</sequence>
<dbReference type="InterPro" id="IPR032807">
    <property type="entry name" value="GNVR"/>
</dbReference>
<dbReference type="GO" id="GO:0004713">
    <property type="term" value="F:protein tyrosine kinase activity"/>
    <property type="evidence" value="ECO:0007669"/>
    <property type="project" value="TreeGrafter"/>
</dbReference>
<dbReference type="PANTHER" id="PTHR32309">
    <property type="entry name" value="TYROSINE-PROTEIN KINASE"/>
    <property type="match status" value="1"/>
</dbReference>
<keyword evidence="1" id="KW-0175">Coiled coil</keyword>
<protein>
    <recommendedName>
        <fullName evidence="2">Tyrosine-protein kinase G-rich domain-containing protein</fullName>
    </recommendedName>
</protein>
<dbReference type="PANTHER" id="PTHR32309:SF13">
    <property type="entry name" value="FERRIC ENTEROBACTIN TRANSPORT PROTEIN FEPE"/>
    <property type="match status" value="1"/>
</dbReference>
<dbReference type="Pfam" id="PF13807">
    <property type="entry name" value="GNVR"/>
    <property type="match status" value="1"/>
</dbReference>
<gene>
    <name evidence="3" type="ORF">RHIZ70_509</name>
</gene>
<organism evidence="3 4">
    <name type="scientific">Ciceribacter selenitireducens ATCC BAA-1503</name>
    <dbReference type="NCBI Taxonomy" id="1336235"/>
    <lineage>
        <taxon>Bacteria</taxon>
        <taxon>Pseudomonadati</taxon>
        <taxon>Pseudomonadota</taxon>
        <taxon>Alphaproteobacteria</taxon>
        <taxon>Hyphomicrobiales</taxon>
        <taxon>Rhizobiaceae</taxon>
        <taxon>Ciceribacter</taxon>
    </lineage>
</organism>
<dbReference type="STRING" id="1336235.GCA_000518785_03896"/>
<name>A0A376AAA6_9HYPH</name>
<dbReference type="Proteomes" id="UP000254764">
    <property type="component" value="Unassembled WGS sequence"/>
</dbReference>
<accession>A0A376AAA6</accession>
<evidence type="ECO:0000256" key="1">
    <source>
        <dbReference type="SAM" id="Coils"/>
    </source>
</evidence>
<proteinExistence type="predicted"/>
<feature type="coiled-coil region" evidence="1">
    <location>
        <begin position="280"/>
        <end position="360"/>
    </location>
</feature>
<dbReference type="EMBL" id="UEYP01000014">
    <property type="protein sequence ID" value="SSC64801.1"/>
    <property type="molecule type" value="Genomic_DNA"/>
</dbReference>
<dbReference type="GO" id="GO:0005886">
    <property type="term" value="C:plasma membrane"/>
    <property type="evidence" value="ECO:0007669"/>
    <property type="project" value="TreeGrafter"/>
</dbReference>
<evidence type="ECO:0000313" key="4">
    <source>
        <dbReference type="Proteomes" id="UP000254764"/>
    </source>
</evidence>
<dbReference type="AlphaFoldDB" id="A0A376AAA6"/>
<keyword evidence="4" id="KW-1185">Reference proteome</keyword>